<proteinExistence type="predicted"/>
<reference evidence="1" key="2">
    <citation type="journal article" date="2015" name="Data Brief">
        <title>Shoot transcriptome of the giant reed, Arundo donax.</title>
        <authorList>
            <person name="Barrero R.A."/>
            <person name="Guerrero F.D."/>
            <person name="Moolhuijzen P."/>
            <person name="Goolsby J.A."/>
            <person name="Tidwell J."/>
            <person name="Bellgard S.E."/>
            <person name="Bellgard M.I."/>
        </authorList>
    </citation>
    <scope>NUCLEOTIDE SEQUENCE</scope>
    <source>
        <tissue evidence="1">Shoot tissue taken approximately 20 cm above the soil surface</tissue>
    </source>
</reference>
<evidence type="ECO:0000313" key="1">
    <source>
        <dbReference type="EMBL" id="JAD85616.1"/>
    </source>
</evidence>
<dbReference type="EMBL" id="GBRH01212279">
    <property type="protein sequence ID" value="JAD85616.1"/>
    <property type="molecule type" value="Transcribed_RNA"/>
</dbReference>
<name>A0A0A9DCV7_ARUDO</name>
<organism evidence="1">
    <name type="scientific">Arundo donax</name>
    <name type="common">Giant reed</name>
    <name type="synonym">Donax arundinaceus</name>
    <dbReference type="NCBI Taxonomy" id="35708"/>
    <lineage>
        <taxon>Eukaryota</taxon>
        <taxon>Viridiplantae</taxon>
        <taxon>Streptophyta</taxon>
        <taxon>Embryophyta</taxon>
        <taxon>Tracheophyta</taxon>
        <taxon>Spermatophyta</taxon>
        <taxon>Magnoliopsida</taxon>
        <taxon>Liliopsida</taxon>
        <taxon>Poales</taxon>
        <taxon>Poaceae</taxon>
        <taxon>PACMAD clade</taxon>
        <taxon>Arundinoideae</taxon>
        <taxon>Arundineae</taxon>
        <taxon>Arundo</taxon>
    </lineage>
</organism>
<reference evidence="1" key="1">
    <citation type="submission" date="2014-09" db="EMBL/GenBank/DDBJ databases">
        <authorList>
            <person name="Magalhaes I.L.F."/>
            <person name="Oliveira U."/>
            <person name="Santos F.R."/>
            <person name="Vidigal T.H.D.A."/>
            <person name="Brescovit A.D."/>
            <person name="Santos A.J."/>
        </authorList>
    </citation>
    <scope>NUCLEOTIDE SEQUENCE</scope>
    <source>
        <tissue evidence="1">Shoot tissue taken approximately 20 cm above the soil surface</tissue>
    </source>
</reference>
<protein>
    <submittedName>
        <fullName evidence="1">Uncharacterized protein</fullName>
    </submittedName>
</protein>
<dbReference type="AlphaFoldDB" id="A0A0A9DCV7"/>
<accession>A0A0A9DCV7</accession>
<sequence length="108" mass="11600">MLSAAQIFVSSCYHLAQLTTPKSKPKNFKFSLEQATKKASCFLCTSSYYHKTNPNPISTHGSLITPFILPNQDISNLPAAAGDVELFRRAIRASAVRTVAGGAGDGVR</sequence>